<evidence type="ECO:0000313" key="2">
    <source>
        <dbReference type="Proteomes" id="UP000192674"/>
    </source>
</evidence>
<proteinExistence type="predicted"/>
<dbReference type="Proteomes" id="UP000192674">
    <property type="component" value="Unassembled WGS sequence"/>
</dbReference>
<sequence length="54" mass="5702">MLEGRHTRQDELIAKVKRNLGLVAKSLKTSADSYEGIDTSNASLLSGVGDEGGL</sequence>
<dbReference type="AlphaFoldDB" id="A0A1Y5X297"/>
<protein>
    <submittedName>
        <fullName evidence="1">Uncharacterized protein</fullName>
    </submittedName>
</protein>
<dbReference type="EMBL" id="FWXV01000001">
    <property type="protein sequence ID" value="SMC66127.1"/>
    <property type="molecule type" value="Genomic_DNA"/>
</dbReference>
<keyword evidence="2" id="KW-1185">Reference proteome</keyword>
<reference evidence="1 2" key="1">
    <citation type="submission" date="2017-04" db="EMBL/GenBank/DDBJ databases">
        <authorList>
            <person name="Afonso C.L."/>
            <person name="Miller P.J."/>
            <person name="Scott M.A."/>
            <person name="Spackman E."/>
            <person name="Goraichik I."/>
            <person name="Dimitrov K.M."/>
            <person name="Suarez D.L."/>
            <person name="Swayne D.E."/>
        </authorList>
    </citation>
    <scope>NUCLEOTIDE SEQUENCE [LARGE SCALE GENOMIC DNA]</scope>
    <source>
        <strain evidence="1 2">DSM 43828</strain>
    </source>
</reference>
<gene>
    <name evidence="1" type="ORF">SAMN05661093_01234</name>
</gene>
<name>A0A1Y5X297_KIBAR</name>
<organism evidence="1 2">
    <name type="scientific">Kibdelosporangium aridum</name>
    <dbReference type="NCBI Taxonomy" id="2030"/>
    <lineage>
        <taxon>Bacteria</taxon>
        <taxon>Bacillati</taxon>
        <taxon>Actinomycetota</taxon>
        <taxon>Actinomycetes</taxon>
        <taxon>Pseudonocardiales</taxon>
        <taxon>Pseudonocardiaceae</taxon>
        <taxon>Kibdelosporangium</taxon>
    </lineage>
</organism>
<evidence type="ECO:0000313" key="1">
    <source>
        <dbReference type="EMBL" id="SMC66127.1"/>
    </source>
</evidence>
<accession>A0A1Y5X297</accession>